<dbReference type="EMBL" id="AUSU01005189">
    <property type="protein sequence ID" value="EPS63871.1"/>
    <property type="molecule type" value="Genomic_DNA"/>
</dbReference>
<name>S8CH66_9LAMI</name>
<dbReference type="AlphaFoldDB" id="S8CH66"/>
<organism evidence="1 2">
    <name type="scientific">Genlisea aurea</name>
    <dbReference type="NCBI Taxonomy" id="192259"/>
    <lineage>
        <taxon>Eukaryota</taxon>
        <taxon>Viridiplantae</taxon>
        <taxon>Streptophyta</taxon>
        <taxon>Embryophyta</taxon>
        <taxon>Tracheophyta</taxon>
        <taxon>Spermatophyta</taxon>
        <taxon>Magnoliopsida</taxon>
        <taxon>eudicotyledons</taxon>
        <taxon>Gunneridae</taxon>
        <taxon>Pentapetalae</taxon>
        <taxon>asterids</taxon>
        <taxon>lamiids</taxon>
        <taxon>Lamiales</taxon>
        <taxon>Lentibulariaceae</taxon>
        <taxon>Genlisea</taxon>
    </lineage>
</organism>
<keyword evidence="2" id="KW-1185">Reference proteome</keyword>
<reference evidence="1 2" key="1">
    <citation type="journal article" date="2013" name="BMC Genomics">
        <title>The miniature genome of a carnivorous plant Genlisea aurea contains a low number of genes and short non-coding sequences.</title>
        <authorList>
            <person name="Leushkin E.V."/>
            <person name="Sutormin R.A."/>
            <person name="Nabieva E.R."/>
            <person name="Penin A.A."/>
            <person name="Kondrashov A.S."/>
            <person name="Logacheva M.D."/>
        </authorList>
    </citation>
    <scope>NUCLEOTIDE SEQUENCE [LARGE SCALE GENOMIC DNA]</scope>
</reference>
<gene>
    <name evidence="1" type="ORF">M569_10911</name>
</gene>
<dbReference type="OrthoDB" id="448946at2759"/>
<protein>
    <submittedName>
        <fullName evidence="1">Uncharacterized protein</fullName>
    </submittedName>
</protein>
<feature type="non-terminal residue" evidence="1">
    <location>
        <position position="1"/>
    </location>
</feature>
<dbReference type="PANTHER" id="PTHR37203:SF3">
    <property type="entry name" value="SLR0975 PROTEIN"/>
    <property type="match status" value="1"/>
</dbReference>
<evidence type="ECO:0000313" key="1">
    <source>
        <dbReference type="EMBL" id="EPS63871.1"/>
    </source>
</evidence>
<sequence length="258" mass="28316">ASISRESYEESGGRIAYDPELRSVLELATDSELYELESILFGTSYFSPLLKSIGKRADLDHIMIGEDLDERQCFISMLESRFLYLAADARSILRGWRPSYRNVLLGVRKKLNVQCSAKLSVEDLEAEIFLHLLREYSSGDFSKSKDGSNVLELGLSHWKVQKLAALGIGASEFQSMVLKGGGMLTVEKLLELLGGKVSGKMFTEAAEYRIRKQILEKGGQLASVNLESGAALAAARQGLNAATARYLGLKCVSQLLGP</sequence>
<dbReference type="PANTHER" id="PTHR37203">
    <property type="match status" value="1"/>
</dbReference>
<evidence type="ECO:0000313" key="2">
    <source>
        <dbReference type="Proteomes" id="UP000015453"/>
    </source>
</evidence>
<feature type="non-terminal residue" evidence="1">
    <location>
        <position position="258"/>
    </location>
</feature>
<proteinExistence type="predicted"/>
<comment type="caution">
    <text evidence="1">The sequence shown here is derived from an EMBL/GenBank/DDBJ whole genome shotgun (WGS) entry which is preliminary data.</text>
</comment>
<accession>S8CH66</accession>
<dbReference type="Proteomes" id="UP000015453">
    <property type="component" value="Unassembled WGS sequence"/>
</dbReference>